<keyword evidence="1" id="KW-0812">Transmembrane</keyword>
<keyword evidence="1" id="KW-0472">Membrane</keyword>
<dbReference type="AlphaFoldDB" id="A0A6C0ESX8"/>
<dbReference type="EMBL" id="MN738931">
    <property type="protein sequence ID" value="QHT32147.1"/>
    <property type="molecule type" value="Genomic_DNA"/>
</dbReference>
<evidence type="ECO:0000313" key="2">
    <source>
        <dbReference type="EMBL" id="QHT32147.1"/>
    </source>
</evidence>
<reference evidence="2" key="1">
    <citation type="journal article" date="2020" name="Nature">
        <title>Giant virus diversity and host interactions through global metagenomics.</title>
        <authorList>
            <person name="Schulz F."/>
            <person name="Roux S."/>
            <person name="Paez-Espino D."/>
            <person name="Jungbluth S."/>
            <person name="Walsh D.A."/>
            <person name="Denef V.J."/>
            <person name="McMahon K.D."/>
            <person name="Konstantinidis K.T."/>
            <person name="Eloe-Fadrosh E.A."/>
            <person name="Kyrpides N.C."/>
            <person name="Woyke T."/>
        </authorList>
    </citation>
    <scope>NUCLEOTIDE SEQUENCE</scope>
    <source>
        <strain evidence="2">GVMAG-M-3300009159-65</strain>
    </source>
</reference>
<keyword evidence="1" id="KW-1133">Transmembrane helix</keyword>
<accession>A0A6C0ESX8</accession>
<protein>
    <submittedName>
        <fullName evidence="2">Uncharacterized protein</fullName>
    </submittedName>
</protein>
<proteinExistence type="predicted"/>
<name>A0A6C0ESX8_9ZZZZ</name>
<evidence type="ECO:0000256" key="1">
    <source>
        <dbReference type="SAM" id="Phobius"/>
    </source>
</evidence>
<feature type="transmembrane region" description="Helical" evidence="1">
    <location>
        <begin position="6"/>
        <end position="27"/>
    </location>
</feature>
<organism evidence="2">
    <name type="scientific">viral metagenome</name>
    <dbReference type="NCBI Taxonomy" id="1070528"/>
    <lineage>
        <taxon>unclassified sequences</taxon>
        <taxon>metagenomes</taxon>
        <taxon>organismal metagenomes</taxon>
    </lineage>
</organism>
<sequence>MGFEIIDAFALMGTIILVGFSTSFSLFMTYNFIKFMSNEDLLEEEEKERGMIEFYDNLLVETKFIDEFNSLLPNPDLVLSDLKETHMEFPHLNVKVIMYYDEGFYYYSTTDLVHKYLNTVCRKFVIENNAKQLYQESFCETIEPSVSSNLFITKQESIVQEKKINNFIRKGSINDYESLKNKNKKEIKPIDITDFLKMRNI</sequence>